<dbReference type="EMBL" id="JAMRXG010000006">
    <property type="protein sequence ID" value="MCM6774961.1"/>
    <property type="molecule type" value="Genomic_DNA"/>
</dbReference>
<sequence length="148" mass="15666">MASLRRATIGAAAAAFLATGIMTAGAGSARAAEKSCGFEFTWTRPTVLPPQVLARGVAQCTVPPEEHIAVLKLEFRPAGGARWEVAAATPPNHTIPAREARYEVSGPCYAGSWRAVVEIWGSMQGHPFTFSDRSRSVDIPPSKCASRG</sequence>
<accession>A0A9X2EAT9</accession>
<keyword evidence="1" id="KW-0732">Signal</keyword>
<evidence type="ECO:0008006" key="4">
    <source>
        <dbReference type="Google" id="ProtNLM"/>
    </source>
</evidence>
<dbReference type="RefSeq" id="WP_251912876.1">
    <property type="nucleotide sequence ID" value="NZ_JAMRXG010000006.1"/>
</dbReference>
<gene>
    <name evidence="2" type="ORF">NDR86_15910</name>
</gene>
<feature type="signal peptide" evidence="1">
    <location>
        <begin position="1"/>
        <end position="26"/>
    </location>
</feature>
<evidence type="ECO:0000256" key="1">
    <source>
        <dbReference type="SAM" id="SignalP"/>
    </source>
</evidence>
<evidence type="ECO:0000313" key="2">
    <source>
        <dbReference type="EMBL" id="MCM6774961.1"/>
    </source>
</evidence>
<protein>
    <recommendedName>
        <fullName evidence="4">Secreted protein</fullName>
    </recommendedName>
</protein>
<name>A0A9X2EAT9_9NOCA</name>
<organism evidence="2 3">
    <name type="scientific">Nocardia pulmonis</name>
    <dbReference type="NCBI Taxonomy" id="2951408"/>
    <lineage>
        <taxon>Bacteria</taxon>
        <taxon>Bacillati</taxon>
        <taxon>Actinomycetota</taxon>
        <taxon>Actinomycetes</taxon>
        <taxon>Mycobacteriales</taxon>
        <taxon>Nocardiaceae</taxon>
        <taxon>Nocardia</taxon>
    </lineage>
</organism>
<dbReference type="AlphaFoldDB" id="A0A9X2EAT9"/>
<reference evidence="2" key="1">
    <citation type="submission" date="2022-06" db="EMBL/GenBank/DDBJ databases">
        <title>Novel species in genus nocardia.</title>
        <authorList>
            <person name="Li F."/>
        </authorList>
    </citation>
    <scope>NUCLEOTIDE SEQUENCE</scope>
    <source>
        <strain evidence="2">CDC141</strain>
    </source>
</reference>
<proteinExistence type="predicted"/>
<keyword evidence="3" id="KW-1185">Reference proteome</keyword>
<feature type="chain" id="PRO_5040986046" description="Secreted protein" evidence="1">
    <location>
        <begin position="27"/>
        <end position="148"/>
    </location>
</feature>
<evidence type="ECO:0000313" key="3">
    <source>
        <dbReference type="Proteomes" id="UP001139157"/>
    </source>
</evidence>
<comment type="caution">
    <text evidence="2">The sequence shown here is derived from an EMBL/GenBank/DDBJ whole genome shotgun (WGS) entry which is preliminary data.</text>
</comment>
<dbReference type="Proteomes" id="UP001139157">
    <property type="component" value="Unassembled WGS sequence"/>
</dbReference>